<dbReference type="EMBL" id="CADCTK010000066">
    <property type="protein sequence ID" value="CAA9215312.1"/>
    <property type="molecule type" value="Genomic_DNA"/>
</dbReference>
<feature type="non-terminal residue" evidence="7">
    <location>
        <position position="261"/>
    </location>
</feature>
<dbReference type="GO" id="GO:0006313">
    <property type="term" value="P:DNA transposition"/>
    <property type="evidence" value="ECO:0007669"/>
    <property type="project" value="UniProtKB-UniRule"/>
</dbReference>
<keyword evidence="5 6" id="KW-0233">DNA recombination</keyword>
<keyword evidence="6" id="KW-0814">Transposable element</keyword>
<reference evidence="7" key="1">
    <citation type="submission" date="2020-02" db="EMBL/GenBank/DDBJ databases">
        <authorList>
            <person name="Meier V. D."/>
        </authorList>
    </citation>
    <scope>NUCLEOTIDE SEQUENCE</scope>
    <source>
        <strain evidence="7">AVDCRST_MAG26</strain>
    </source>
</reference>
<keyword evidence="3 6" id="KW-0815">Transposition</keyword>
<evidence type="ECO:0000313" key="7">
    <source>
        <dbReference type="EMBL" id="CAA9215312.1"/>
    </source>
</evidence>
<proteinExistence type="inferred from homology"/>
<evidence type="ECO:0000256" key="5">
    <source>
        <dbReference type="ARBA" id="ARBA00023172"/>
    </source>
</evidence>
<dbReference type="AlphaFoldDB" id="A0A6J4H779"/>
<evidence type="ECO:0000256" key="1">
    <source>
        <dbReference type="ARBA" id="ARBA00002190"/>
    </source>
</evidence>
<dbReference type="NCBIfam" id="NF033543">
    <property type="entry name" value="transpos_IS256"/>
    <property type="match status" value="1"/>
</dbReference>
<dbReference type="GO" id="GO:0004803">
    <property type="term" value="F:transposase activity"/>
    <property type="evidence" value="ECO:0007669"/>
    <property type="project" value="UniProtKB-UniRule"/>
</dbReference>
<dbReference type="InterPro" id="IPR001207">
    <property type="entry name" value="Transposase_mutator"/>
</dbReference>
<comment type="similarity">
    <text evidence="2 6">Belongs to the transposase mutator family.</text>
</comment>
<sequence length="261" mass="28561">MLDQIADGGLAALPDALRLLLNAAMLLERQKFIGAGPYERSADRQAHANGFKDKTLQTRLGALTVAVPQVREGGFYPHSLERGVRSERALKLALAEMYVQGVSTRKVAAITEQLCGFEVSSAQVSRAAAELDAVLEAWRMRPLGEYPYVYLDARYEKVRQDGQVRDAAVLIASGVDAAGKRAVLGVSVALSEQEVHWRMFLESLVERGLRGVQLLTSDAHGGLKAARLAVFGGVPWQRCQFHLQQNAQAYVPRHELKGEVA</sequence>
<protein>
    <recommendedName>
        <fullName evidence="6">Mutator family transposase</fullName>
    </recommendedName>
</protein>
<name>A0A6J4H779_9CHLR</name>
<accession>A0A6J4H779</accession>
<dbReference type="PANTHER" id="PTHR33217">
    <property type="entry name" value="TRANSPOSASE FOR INSERTION SEQUENCE ELEMENT IS1081"/>
    <property type="match status" value="1"/>
</dbReference>
<evidence type="ECO:0000256" key="2">
    <source>
        <dbReference type="ARBA" id="ARBA00010961"/>
    </source>
</evidence>
<gene>
    <name evidence="7" type="ORF">AVDCRST_MAG26-286</name>
</gene>
<organism evidence="7">
    <name type="scientific">uncultured Chloroflexia bacterium</name>
    <dbReference type="NCBI Taxonomy" id="1672391"/>
    <lineage>
        <taxon>Bacteria</taxon>
        <taxon>Bacillati</taxon>
        <taxon>Chloroflexota</taxon>
        <taxon>Chloroflexia</taxon>
        <taxon>environmental samples</taxon>
    </lineage>
</organism>
<evidence type="ECO:0000256" key="4">
    <source>
        <dbReference type="ARBA" id="ARBA00023125"/>
    </source>
</evidence>
<dbReference type="Pfam" id="PF00872">
    <property type="entry name" value="Transposase_mut"/>
    <property type="match status" value="1"/>
</dbReference>
<evidence type="ECO:0000256" key="6">
    <source>
        <dbReference type="RuleBase" id="RU365089"/>
    </source>
</evidence>
<dbReference type="PANTHER" id="PTHR33217:SF7">
    <property type="entry name" value="TRANSPOSASE FOR INSERTION SEQUENCE ELEMENT IS1081"/>
    <property type="match status" value="1"/>
</dbReference>
<evidence type="ECO:0000256" key="3">
    <source>
        <dbReference type="ARBA" id="ARBA00022578"/>
    </source>
</evidence>
<keyword evidence="4 6" id="KW-0238">DNA-binding</keyword>
<comment type="function">
    <text evidence="1 6">Required for the transposition of the insertion element.</text>
</comment>
<dbReference type="GO" id="GO:0003677">
    <property type="term" value="F:DNA binding"/>
    <property type="evidence" value="ECO:0007669"/>
    <property type="project" value="UniProtKB-UniRule"/>
</dbReference>